<name>A0A3Q4HG29_NEOBR</name>
<evidence type="ECO:0000256" key="1">
    <source>
        <dbReference type="ARBA" id="ARBA00023015"/>
    </source>
</evidence>
<evidence type="ECO:0000256" key="2">
    <source>
        <dbReference type="ARBA" id="ARBA00023125"/>
    </source>
</evidence>
<dbReference type="GO" id="GO:0042796">
    <property type="term" value="P:snRNA transcription by RNA polymerase III"/>
    <property type="evidence" value="ECO:0007669"/>
    <property type="project" value="TreeGrafter"/>
</dbReference>
<dbReference type="Proteomes" id="UP000261580">
    <property type="component" value="Unassembled WGS sequence"/>
</dbReference>
<dbReference type="PANTHER" id="PTHR46621:SF1">
    <property type="entry name" value="SNRNA-ACTIVATING PROTEIN COMPLEX SUBUNIT 4"/>
    <property type="match status" value="1"/>
</dbReference>
<evidence type="ECO:0000256" key="4">
    <source>
        <dbReference type="ARBA" id="ARBA00023242"/>
    </source>
</evidence>
<dbReference type="PANTHER" id="PTHR46621">
    <property type="entry name" value="SNRNA-ACTIVATING PROTEIN COMPLEX SUBUNIT 4"/>
    <property type="match status" value="1"/>
</dbReference>
<dbReference type="InterPro" id="IPR051575">
    <property type="entry name" value="Myb-like_DNA-bd"/>
</dbReference>
<dbReference type="GO" id="GO:0001006">
    <property type="term" value="F:RNA polymerase III type 3 promoter sequence-specific DNA binding"/>
    <property type="evidence" value="ECO:0007669"/>
    <property type="project" value="TreeGrafter"/>
</dbReference>
<keyword evidence="5" id="KW-0175">Coiled coil</keyword>
<dbReference type="GO" id="GO:0019185">
    <property type="term" value="C:snRNA-activating protein complex"/>
    <property type="evidence" value="ECO:0007669"/>
    <property type="project" value="TreeGrafter"/>
</dbReference>
<evidence type="ECO:0000256" key="5">
    <source>
        <dbReference type="SAM" id="Coils"/>
    </source>
</evidence>
<organism evidence="6 7">
    <name type="scientific">Neolamprologus brichardi</name>
    <name type="common">Fairy cichlid</name>
    <name type="synonym">Lamprologus brichardi</name>
    <dbReference type="NCBI Taxonomy" id="32507"/>
    <lineage>
        <taxon>Eukaryota</taxon>
        <taxon>Metazoa</taxon>
        <taxon>Chordata</taxon>
        <taxon>Craniata</taxon>
        <taxon>Vertebrata</taxon>
        <taxon>Euteleostomi</taxon>
        <taxon>Actinopterygii</taxon>
        <taxon>Neopterygii</taxon>
        <taxon>Teleostei</taxon>
        <taxon>Neoteleostei</taxon>
        <taxon>Acanthomorphata</taxon>
        <taxon>Ovalentaria</taxon>
        <taxon>Cichlomorphae</taxon>
        <taxon>Cichliformes</taxon>
        <taxon>Cichlidae</taxon>
        <taxon>African cichlids</taxon>
        <taxon>Pseudocrenilabrinae</taxon>
        <taxon>Lamprologini</taxon>
        <taxon>Neolamprologus</taxon>
    </lineage>
</organism>
<keyword evidence="3" id="KW-0804">Transcription</keyword>
<proteinExistence type="predicted"/>
<evidence type="ECO:0000313" key="6">
    <source>
        <dbReference type="Ensembl" id="ENSNBRP00000015787.1"/>
    </source>
</evidence>
<dbReference type="Ensembl" id="ENSNBRT00000016213.1">
    <property type="protein sequence ID" value="ENSNBRP00000015787.1"/>
    <property type="gene ID" value="ENSNBRG00000012213.1"/>
</dbReference>
<feature type="coiled-coil region" evidence="5">
    <location>
        <begin position="2"/>
        <end position="29"/>
    </location>
</feature>
<dbReference type="GeneTree" id="ENSGT00940000178261"/>
<reference evidence="6" key="2">
    <citation type="submission" date="2025-09" db="UniProtKB">
        <authorList>
            <consortium name="Ensembl"/>
        </authorList>
    </citation>
    <scope>IDENTIFICATION</scope>
</reference>
<keyword evidence="1" id="KW-0805">Transcription regulation</keyword>
<dbReference type="Bgee" id="ENSNBRG00000012213">
    <property type="expression patterns" value="Expressed in blood and 5 other cell types or tissues"/>
</dbReference>
<dbReference type="STRING" id="32507.ENSNBRP00000015787"/>
<accession>A0A3Q4HG29</accession>
<dbReference type="GO" id="GO:0000978">
    <property type="term" value="F:RNA polymerase II cis-regulatory region sequence-specific DNA binding"/>
    <property type="evidence" value="ECO:0007669"/>
    <property type="project" value="TreeGrafter"/>
</dbReference>
<keyword evidence="7" id="KW-1185">Reference proteome</keyword>
<evidence type="ECO:0000313" key="7">
    <source>
        <dbReference type="Proteomes" id="UP000261580"/>
    </source>
</evidence>
<evidence type="ECO:0000256" key="3">
    <source>
        <dbReference type="ARBA" id="ARBA00023163"/>
    </source>
</evidence>
<protein>
    <submittedName>
        <fullName evidence="6">Uncharacterized protein</fullName>
    </submittedName>
</protein>
<dbReference type="GO" id="GO:0042795">
    <property type="term" value="P:snRNA transcription by RNA polymerase II"/>
    <property type="evidence" value="ECO:0007669"/>
    <property type="project" value="TreeGrafter"/>
</dbReference>
<keyword evidence="2" id="KW-0238">DNA-binding</keyword>
<sequence>MSASLAAKRDKIQREVEELERSLSVTNAELELLSSGTGTHLLSLSVFIALSVYDDSDREDVDTPAGQRFVSGSLKRGSWTLAEDDLLRELVDKMRIGNFIPYTQSNHITLWNQVLDPSLKRGPWTKNSFDNRMRT</sequence>
<dbReference type="InterPro" id="IPR009057">
    <property type="entry name" value="Homeodomain-like_sf"/>
</dbReference>
<reference evidence="6" key="1">
    <citation type="submission" date="2025-08" db="UniProtKB">
        <authorList>
            <consortium name="Ensembl"/>
        </authorList>
    </citation>
    <scope>IDENTIFICATION</scope>
</reference>
<keyword evidence="4" id="KW-0539">Nucleus</keyword>
<dbReference type="AlphaFoldDB" id="A0A3Q4HG29"/>
<dbReference type="SUPFAM" id="SSF46689">
    <property type="entry name" value="Homeodomain-like"/>
    <property type="match status" value="1"/>
</dbReference>